<comment type="caution">
    <text evidence="2">The sequence shown here is derived from an EMBL/GenBank/DDBJ whole genome shotgun (WGS) entry which is preliminary data.</text>
</comment>
<sequence length="130" mass="14709">MIKAFCETDTVVIKGREAMFVDTELIKKAFALPDEGSTKPSKVSPSTEEIPRKGSKHQIKDVPDLHQRTQMAFYLQNVMFIAKTEDMSAKNYSRLKTVKQGEKINWDALYLDNFKKRTLNAVQTGGAVPQ</sequence>
<dbReference type="AlphaFoldDB" id="A0A9D4UNZ5"/>
<feature type="compositionally biased region" description="Polar residues" evidence="1">
    <location>
        <begin position="38"/>
        <end position="47"/>
    </location>
</feature>
<reference evidence="2" key="1">
    <citation type="submission" date="2021-01" db="EMBL/GenBank/DDBJ databases">
        <title>Adiantum capillus-veneris genome.</title>
        <authorList>
            <person name="Fang Y."/>
            <person name="Liao Q."/>
        </authorList>
    </citation>
    <scope>NUCLEOTIDE SEQUENCE</scope>
    <source>
        <strain evidence="2">H3</strain>
        <tissue evidence="2">Leaf</tissue>
    </source>
</reference>
<name>A0A9D4UNZ5_ADICA</name>
<feature type="region of interest" description="Disordered" evidence="1">
    <location>
        <begin position="34"/>
        <end position="62"/>
    </location>
</feature>
<dbReference type="Proteomes" id="UP000886520">
    <property type="component" value="Chromosome 13"/>
</dbReference>
<organism evidence="2 3">
    <name type="scientific">Adiantum capillus-veneris</name>
    <name type="common">Maidenhair fern</name>
    <dbReference type="NCBI Taxonomy" id="13818"/>
    <lineage>
        <taxon>Eukaryota</taxon>
        <taxon>Viridiplantae</taxon>
        <taxon>Streptophyta</taxon>
        <taxon>Embryophyta</taxon>
        <taxon>Tracheophyta</taxon>
        <taxon>Polypodiopsida</taxon>
        <taxon>Polypodiidae</taxon>
        <taxon>Polypodiales</taxon>
        <taxon>Pteridineae</taxon>
        <taxon>Pteridaceae</taxon>
        <taxon>Vittarioideae</taxon>
        <taxon>Adiantum</taxon>
    </lineage>
</organism>
<proteinExistence type="predicted"/>
<protein>
    <submittedName>
        <fullName evidence="2">Uncharacterized protein</fullName>
    </submittedName>
</protein>
<gene>
    <name evidence="2" type="ORF">GOP47_0013183</name>
</gene>
<evidence type="ECO:0000313" key="2">
    <source>
        <dbReference type="EMBL" id="KAI5070932.1"/>
    </source>
</evidence>
<keyword evidence="3" id="KW-1185">Reference proteome</keyword>
<accession>A0A9D4UNZ5</accession>
<evidence type="ECO:0000313" key="3">
    <source>
        <dbReference type="Proteomes" id="UP000886520"/>
    </source>
</evidence>
<dbReference type="EMBL" id="JABFUD020000013">
    <property type="protein sequence ID" value="KAI5070932.1"/>
    <property type="molecule type" value="Genomic_DNA"/>
</dbReference>
<evidence type="ECO:0000256" key="1">
    <source>
        <dbReference type="SAM" id="MobiDB-lite"/>
    </source>
</evidence>